<dbReference type="EMBL" id="JARBHB010000003">
    <property type="protein sequence ID" value="KAJ8889071.1"/>
    <property type="molecule type" value="Genomic_DNA"/>
</dbReference>
<feature type="region of interest" description="Disordered" evidence="1">
    <location>
        <begin position="682"/>
        <end position="723"/>
    </location>
</feature>
<feature type="region of interest" description="Disordered" evidence="1">
    <location>
        <begin position="1"/>
        <end position="81"/>
    </location>
</feature>
<evidence type="ECO:0000313" key="3">
    <source>
        <dbReference type="Proteomes" id="UP001159363"/>
    </source>
</evidence>
<evidence type="ECO:0000313" key="2">
    <source>
        <dbReference type="EMBL" id="KAJ8889071.1"/>
    </source>
</evidence>
<feature type="compositionally biased region" description="Basic and acidic residues" evidence="1">
    <location>
        <begin position="1"/>
        <end position="14"/>
    </location>
</feature>
<feature type="compositionally biased region" description="Basic and acidic residues" evidence="1">
    <location>
        <begin position="97"/>
        <end position="115"/>
    </location>
</feature>
<accession>A0ABQ9HY95</accession>
<protein>
    <submittedName>
        <fullName evidence="2">Uncharacterized protein</fullName>
    </submittedName>
</protein>
<reference evidence="2 3" key="1">
    <citation type="submission" date="2023-02" db="EMBL/GenBank/DDBJ databases">
        <title>LHISI_Scaffold_Assembly.</title>
        <authorList>
            <person name="Stuart O.P."/>
            <person name="Cleave R."/>
            <person name="Magrath M.J.L."/>
            <person name="Mikheyev A.S."/>
        </authorList>
    </citation>
    <scope>NUCLEOTIDE SEQUENCE [LARGE SCALE GENOMIC DNA]</scope>
    <source>
        <strain evidence="2">Daus_M_001</strain>
        <tissue evidence="2">Leg muscle</tissue>
    </source>
</reference>
<gene>
    <name evidence="2" type="ORF">PR048_008565</name>
</gene>
<name>A0ABQ9HY95_9NEOP</name>
<keyword evidence="3" id="KW-1185">Reference proteome</keyword>
<proteinExistence type="predicted"/>
<feature type="region of interest" description="Disordered" evidence="1">
    <location>
        <begin position="96"/>
        <end position="115"/>
    </location>
</feature>
<comment type="caution">
    <text evidence="2">The sequence shown here is derived from an EMBL/GenBank/DDBJ whole genome shotgun (WGS) entry which is preliminary data.</text>
</comment>
<feature type="compositionally biased region" description="Basic and acidic residues" evidence="1">
    <location>
        <begin position="704"/>
        <end position="715"/>
    </location>
</feature>
<sequence length="723" mass="80047">MRGGEWKDTGDGRADVQAVKRAVSRPEGSIRSGDCVAPPSSRSTCRRAELAGSSGQPGQRTQADDTRQLPPHHTPSKRSWHGDTFRVPLAYFLSTPRRNDSLGSTERRGVMKPDTRAAEDEMTRFTTPAISLVECDEPGRRREQPAPREMPGFPNRRVTGYLTAIENRHRLPPPTSCDRPSCILRLAGNHPNHDSIRDEQRDIIKTRHSQLPPEDGPQEGVPLPRIQTLLQAAFGIINTVIPFQEATANCPSHNLLSRTTTPVSALVKHSLDTSQGSASLAHPVRCRALVENARLKKYSVFCTGIKKTRSISVSEEVWAALNNEANEGETRLSMDSAGMKGRGEMEDPQGNPPTSDIIRHDYHMREFRSDPAANQTRFALTETKMRKECAEAQNASGESTAAAQRSGVVRFSSVATAADTVLESNAISLVCILAAVACGLPPSSCERLEESSPLQHTDLCISTSPNQSTKFINSQHTLPQPVCHVVIFRLAKKEGGLACKSWMVPFTDSFIPSTSTLSRELYTEIHLTPRHEIIIGSSGDCNFELGLRKNYPVLCKQIWLKQSCYRKVIFEGKPVIDARQNNVTDLLRNYFFSITETIVATLRALKFHPIVELFGTRFITISSSIAQVRAQLSPIYSMQLAEKGRAPEFSLPPVAPLGICYGHLSLLAPPTSGRRICNPATRHFQKQEEKGQCNPRQGRKRTMKSQDKDKKDNDIPRQGQKGQ</sequence>
<dbReference type="Proteomes" id="UP001159363">
    <property type="component" value="Chromosome 3"/>
</dbReference>
<organism evidence="2 3">
    <name type="scientific">Dryococelus australis</name>
    <dbReference type="NCBI Taxonomy" id="614101"/>
    <lineage>
        <taxon>Eukaryota</taxon>
        <taxon>Metazoa</taxon>
        <taxon>Ecdysozoa</taxon>
        <taxon>Arthropoda</taxon>
        <taxon>Hexapoda</taxon>
        <taxon>Insecta</taxon>
        <taxon>Pterygota</taxon>
        <taxon>Neoptera</taxon>
        <taxon>Polyneoptera</taxon>
        <taxon>Phasmatodea</taxon>
        <taxon>Verophasmatodea</taxon>
        <taxon>Anareolatae</taxon>
        <taxon>Phasmatidae</taxon>
        <taxon>Eurycanthinae</taxon>
        <taxon>Dryococelus</taxon>
    </lineage>
</organism>
<evidence type="ECO:0000256" key="1">
    <source>
        <dbReference type="SAM" id="MobiDB-lite"/>
    </source>
</evidence>